<dbReference type="KEGG" id="mmad:MMJJ_11280"/>
<dbReference type="SUPFAM" id="SSF55021">
    <property type="entry name" value="ACT-like"/>
    <property type="match status" value="1"/>
</dbReference>
<feature type="domain" description="ACT" evidence="1">
    <location>
        <begin position="20"/>
        <end position="98"/>
    </location>
</feature>
<dbReference type="InterPro" id="IPR045865">
    <property type="entry name" value="ACT-like_dom_sf"/>
</dbReference>
<dbReference type="PROSITE" id="PS51671">
    <property type="entry name" value="ACT"/>
    <property type="match status" value="1"/>
</dbReference>
<gene>
    <name evidence="2" type="ORF">MMJJ_11280</name>
</gene>
<accession>A0A2L1CAY7</accession>
<sequence length="177" mass="19983">MIMNSIYVTSEILTGEKMIFLDLELKDSPGELLKALQPISSAGANIFSVIHMRENKTRDGRVPVKVVIEKLNDNLLHSIIENLEKLDVIVAKINEKRKKINLEIVVVGHIVDTDVLDTIDRINEIGTVVDLDLTMPDPIAESSARMRITIDNEKLKELYDEFDKIAKEKGLLFIKSC</sequence>
<name>A0A2L1CAY7_METMI</name>
<evidence type="ECO:0000259" key="1">
    <source>
        <dbReference type="PROSITE" id="PS51671"/>
    </source>
</evidence>
<organism evidence="2 3">
    <name type="scientific">Methanococcus maripaludis</name>
    <name type="common">Methanococcus deltae</name>
    <dbReference type="NCBI Taxonomy" id="39152"/>
    <lineage>
        <taxon>Archaea</taxon>
        <taxon>Methanobacteriati</taxon>
        <taxon>Methanobacteriota</taxon>
        <taxon>Methanomada group</taxon>
        <taxon>Methanococci</taxon>
        <taxon>Methanococcales</taxon>
        <taxon>Methanococcaceae</taxon>
        <taxon>Methanococcus</taxon>
    </lineage>
</organism>
<reference evidence="3" key="1">
    <citation type="journal article" date="2018" name="Genome Announc.">
        <title>Complete Genome Sequence of the Methanococcus maripaludis Type Strain JJ (DSM 2067), a Model for Selenoprotein Synthesis in Archaea.</title>
        <authorList>
            <person name="Poehlein A."/>
            <person name="Heym D."/>
            <person name="Quitzke V."/>
            <person name="Fersch J."/>
            <person name="Daniel R."/>
            <person name="Rother M."/>
        </authorList>
    </citation>
    <scope>NUCLEOTIDE SEQUENCE [LARGE SCALE GENOMIC DNA]</scope>
    <source>
        <strain evidence="3">DSM 2067</strain>
    </source>
</reference>
<dbReference type="InterPro" id="IPR002912">
    <property type="entry name" value="ACT_dom"/>
</dbReference>
<evidence type="ECO:0000313" key="2">
    <source>
        <dbReference type="EMBL" id="AVB76515.1"/>
    </source>
</evidence>
<protein>
    <submittedName>
        <fullName evidence="2">Threonine dehydratase</fullName>
    </submittedName>
</protein>
<evidence type="ECO:0000313" key="3">
    <source>
        <dbReference type="Proteomes" id="UP000239462"/>
    </source>
</evidence>
<proteinExistence type="predicted"/>
<dbReference type="Proteomes" id="UP000239462">
    <property type="component" value="Chromosome"/>
</dbReference>
<dbReference type="CDD" id="cd04886">
    <property type="entry name" value="ACT_ThrD-II-like"/>
    <property type="match status" value="1"/>
</dbReference>
<dbReference type="InterPro" id="IPR044561">
    <property type="entry name" value="ACT_ThrD-II-like"/>
</dbReference>
<dbReference type="AlphaFoldDB" id="A0A2L1CAY7"/>
<dbReference type="EMBL" id="CP026606">
    <property type="protein sequence ID" value="AVB76515.1"/>
    <property type="molecule type" value="Genomic_DNA"/>
</dbReference>